<dbReference type="AlphaFoldDB" id="A0A8J5QFD5"/>
<organism evidence="2 3">
    <name type="scientific">[Candida] subhashii</name>
    <dbReference type="NCBI Taxonomy" id="561895"/>
    <lineage>
        <taxon>Eukaryota</taxon>
        <taxon>Fungi</taxon>
        <taxon>Dikarya</taxon>
        <taxon>Ascomycota</taxon>
        <taxon>Saccharomycotina</taxon>
        <taxon>Pichiomycetes</taxon>
        <taxon>Debaryomycetaceae</taxon>
        <taxon>Spathaspora</taxon>
    </lineage>
</organism>
<dbReference type="OrthoDB" id="4082978at2759"/>
<proteinExistence type="predicted"/>
<evidence type="ECO:0000256" key="1">
    <source>
        <dbReference type="SAM" id="MobiDB-lite"/>
    </source>
</evidence>
<reference evidence="2 3" key="1">
    <citation type="journal article" date="2021" name="DNA Res.">
        <title>Genome analysis of Candida subhashii reveals its hybrid nature and dual mitochondrial genome conformations.</title>
        <authorList>
            <person name="Mixao V."/>
            <person name="Hegedusova E."/>
            <person name="Saus E."/>
            <person name="Pryszcz L.P."/>
            <person name="Cillingova A."/>
            <person name="Nosek J."/>
            <person name="Gabaldon T."/>
        </authorList>
    </citation>
    <scope>NUCLEOTIDE SEQUENCE [LARGE SCALE GENOMIC DNA]</scope>
    <source>
        <strain evidence="2 3">CBS 10753</strain>
    </source>
</reference>
<comment type="caution">
    <text evidence="2">The sequence shown here is derived from an EMBL/GenBank/DDBJ whole genome shotgun (WGS) entry which is preliminary data.</text>
</comment>
<evidence type="ECO:0000313" key="2">
    <source>
        <dbReference type="EMBL" id="KAG7661044.1"/>
    </source>
</evidence>
<gene>
    <name evidence="2" type="ORF">J8A68_005416</name>
</gene>
<dbReference type="GeneID" id="73472216"/>
<dbReference type="Proteomes" id="UP000694255">
    <property type="component" value="Unassembled WGS sequence"/>
</dbReference>
<dbReference type="EMBL" id="JAGSYN010000270">
    <property type="protein sequence ID" value="KAG7661044.1"/>
    <property type="molecule type" value="Genomic_DNA"/>
</dbReference>
<evidence type="ECO:0000313" key="3">
    <source>
        <dbReference type="Proteomes" id="UP000694255"/>
    </source>
</evidence>
<sequence length="405" mass="47770">MNSEQEMISVNNASLPIKRLYDPHTNKMKQIYVFPKDISDTEQNSKRLTIKIKMTGITYTQDFHQEALRPVVPGRSIIGKIEYCPSGLSELFKIRKGRKYLVYPYSTCELENLHSNKDCNCEIMYGRDIDGGMQDCISVPFQLVIPIPNNVSLHDVCFIWDIIMPFYIQIMTMHESIKKSNRKIMIILNDKKKQINEILIVLNYFHIPQTSVVFMDNDSKKFNFREFEEQFDTIFCFDPELMNLAEFCCIPNSKSTIFTNFPVTSKSDDRSYHHMKLIHENKIHCLDVLTIISRLNESRETNQRSLPSPSTTDNSSMSEQSSHDGFYTRKYRNYSWIWYERDYHFVNFADLDEIHEDENDDDSRDSIHSIDDINRLISSRQLNRFCYLNRCSHNKKKKEVPFVTI</sequence>
<keyword evidence="3" id="KW-1185">Reference proteome</keyword>
<feature type="region of interest" description="Disordered" evidence="1">
    <location>
        <begin position="300"/>
        <end position="323"/>
    </location>
</feature>
<protein>
    <submittedName>
        <fullName evidence="2">Uncharacterized protein</fullName>
    </submittedName>
</protein>
<name>A0A8J5QFD5_9ASCO</name>
<accession>A0A8J5QFD5</accession>
<feature type="compositionally biased region" description="Polar residues" evidence="1">
    <location>
        <begin position="303"/>
        <end position="320"/>
    </location>
</feature>
<dbReference type="RefSeq" id="XP_049261277.1">
    <property type="nucleotide sequence ID" value="XM_049409480.1"/>
</dbReference>